<evidence type="ECO:0000256" key="1">
    <source>
        <dbReference type="SAM" id="MobiDB-lite"/>
    </source>
</evidence>
<protein>
    <submittedName>
        <fullName evidence="2">Uncharacterized protein</fullName>
    </submittedName>
</protein>
<evidence type="ECO:0000313" key="3">
    <source>
        <dbReference type="Proteomes" id="UP000762676"/>
    </source>
</evidence>
<dbReference type="EMBL" id="BMAT01008190">
    <property type="protein sequence ID" value="GFR79962.1"/>
    <property type="molecule type" value="Genomic_DNA"/>
</dbReference>
<proteinExistence type="predicted"/>
<name>A0AAV4G326_9GAST</name>
<organism evidence="2 3">
    <name type="scientific">Elysia marginata</name>
    <dbReference type="NCBI Taxonomy" id="1093978"/>
    <lineage>
        <taxon>Eukaryota</taxon>
        <taxon>Metazoa</taxon>
        <taxon>Spiralia</taxon>
        <taxon>Lophotrochozoa</taxon>
        <taxon>Mollusca</taxon>
        <taxon>Gastropoda</taxon>
        <taxon>Heterobranchia</taxon>
        <taxon>Euthyneura</taxon>
        <taxon>Panpulmonata</taxon>
        <taxon>Sacoglossa</taxon>
        <taxon>Placobranchoidea</taxon>
        <taxon>Plakobranchidae</taxon>
        <taxon>Elysia</taxon>
    </lineage>
</organism>
<gene>
    <name evidence="2" type="ORF">ElyMa_004035100</name>
</gene>
<evidence type="ECO:0000313" key="2">
    <source>
        <dbReference type="EMBL" id="GFR79962.1"/>
    </source>
</evidence>
<dbReference type="AlphaFoldDB" id="A0AAV4G326"/>
<reference evidence="2 3" key="1">
    <citation type="journal article" date="2021" name="Elife">
        <title>Chloroplast acquisition without the gene transfer in kleptoplastic sea slugs, Plakobranchus ocellatus.</title>
        <authorList>
            <person name="Maeda T."/>
            <person name="Takahashi S."/>
            <person name="Yoshida T."/>
            <person name="Shimamura S."/>
            <person name="Takaki Y."/>
            <person name="Nagai Y."/>
            <person name="Toyoda A."/>
            <person name="Suzuki Y."/>
            <person name="Arimoto A."/>
            <person name="Ishii H."/>
            <person name="Satoh N."/>
            <person name="Nishiyama T."/>
            <person name="Hasebe M."/>
            <person name="Maruyama T."/>
            <person name="Minagawa J."/>
            <person name="Obokata J."/>
            <person name="Shigenobu S."/>
        </authorList>
    </citation>
    <scope>NUCLEOTIDE SEQUENCE [LARGE SCALE GENOMIC DNA]</scope>
</reference>
<sequence length="115" mass="13121">MITDGVNNNDIECEDNDDNDDDDDDEEEEEEHKDEGDNALIENRSFISCAKFRCRSDNDIHPLPIKDVMDFDAGAKHNKTDAQQCTQRKIMTMIAKEGYFYLTSENGKHGSLNTD</sequence>
<keyword evidence="3" id="KW-1185">Reference proteome</keyword>
<dbReference type="Proteomes" id="UP000762676">
    <property type="component" value="Unassembled WGS sequence"/>
</dbReference>
<feature type="compositionally biased region" description="Acidic residues" evidence="1">
    <location>
        <begin position="11"/>
        <end position="32"/>
    </location>
</feature>
<accession>A0AAV4G326</accession>
<feature type="region of interest" description="Disordered" evidence="1">
    <location>
        <begin position="1"/>
        <end position="40"/>
    </location>
</feature>
<comment type="caution">
    <text evidence="2">The sequence shown here is derived from an EMBL/GenBank/DDBJ whole genome shotgun (WGS) entry which is preliminary data.</text>
</comment>